<organism evidence="5 6">
    <name type="scientific">Pseudomonas jessenii</name>
    <dbReference type="NCBI Taxonomy" id="77298"/>
    <lineage>
        <taxon>Bacteria</taxon>
        <taxon>Pseudomonadati</taxon>
        <taxon>Pseudomonadota</taxon>
        <taxon>Gammaproteobacteria</taxon>
        <taxon>Pseudomonadales</taxon>
        <taxon>Pseudomonadaceae</taxon>
        <taxon>Pseudomonas</taxon>
    </lineage>
</organism>
<gene>
    <name evidence="5" type="ORF">CRX42_13095</name>
</gene>
<dbReference type="SUPFAM" id="SSF46894">
    <property type="entry name" value="C-terminal effector domain of the bipartite response regulators"/>
    <property type="match status" value="1"/>
</dbReference>
<dbReference type="Pfam" id="PF00486">
    <property type="entry name" value="Trans_reg_C"/>
    <property type="match status" value="1"/>
</dbReference>
<dbReference type="GO" id="GO:0000160">
    <property type="term" value="P:phosphorelay signal transduction system"/>
    <property type="evidence" value="ECO:0007669"/>
    <property type="project" value="InterPro"/>
</dbReference>
<dbReference type="InterPro" id="IPR016032">
    <property type="entry name" value="Sig_transdc_resp-reg_C-effctor"/>
</dbReference>
<protein>
    <submittedName>
        <fullName evidence="5">DNA-binding protein</fullName>
    </submittedName>
</protein>
<dbReference type="SUPFAM" id="SSF48452">
    <property type="entry name" value="TPR-like"/>
    <property type="match status" value="1"/>
</dbReference>
<evidence type="ECO:0000313" key="5">
    <source>
        <dbReference type="EMBL" id="PYY70099.1"/>
    </source>
</evidence>
<dbReference type="CDD" id="cd00383">
    <property type="entry name" value="trans_reg_C"/>
    <property type="match status" value="1"/>
</dbReference>
<dbReference type="AlphaFoldDB" id="A0A2W0ENP3"/>
<sequence>MDSATDQSPVKSFVFDHWLLQGDGTLMRDGEGVHVPPKELNVLRLLLNSAGSVVSKDYLLDQVWPEMDAAEESLTRCIYALRKLLRENKDFIATVYGQGYRFTCAVVELDTPGQARAVAPSLAVLPFRNLEETAALDLQDVMIRQLTLAFGEVLHVIPSGLMATYAQPVDMRSLIGQLSADYCLSGRCSGPSDQQQWSVELIRGRDHVLLHGQTLDARDPGASLGALTCLVAQRIPGLSLVGDACASYPAAVAYLRGLCSVQQHTPQSLRDALVQFRQCLKLDTGHTLSWYGLADAWLGQAMIGSCDQGRAIDEAQSAISNALALDPGNIPALARLALLTSLRGSEQAAQVLFRRCLLNADQADVHYLHAWHHWFWRRNEQAAQNIDNALRHDPDCVRAQVLRMRIALAASPESALQMARRALQQGASGNSLLVILYAVVLAYFDQHAAAWGELEQAGLCESAIGEQGLAAWNVLFGVNPFNARDLYANWLALARLRSVDDMSPTRWSGLTSSPVVAPLWSSLQREPDVGYQASSQDHPDHEQPTLVSERHLA</sequence>
<comment type="caution">
    <text evidence="5">The sequence shown here is derived from an EMBL/GenBank/DDBJ whole genome shotgun (WGS) entry which is preliminary data.</text>
</comment>
<name>A0A2W0ENP3_PSEJE</name>
<dbReference type="InterPro" id="IPR011990">
    <property type="entry name" value="TPR-like_helical_dom_sf"/>
</dbReference>
<evidence type="ECO:0000256" key="1">
    <source>
        <dbReference type="ARBA" id="ARBA00023125"/>
    </source>
</evidence>
<dbReference type="EMBL" id="PDLL01000133">
    <property type="protein sequence ID" value="PYY70099.1"/>
    <property type="molecule type" value="Genomic_DNA"/>
</dbReference>
<feature type="compositionally biased region" description="Basic and acidic residues" evidence="3">
    <location>
        <begin position="537"/>
        <end position="553"/>
    </location>
</feature>
<dbReference type="PROSITE" id="PS51755">
    <property type="entry name" value="OMPR_PHOB"/>
    <property type="match status" value="1"/>
</dbReference>
<proteinExistence type="predicted"/>
<evidence type="ECO:0000256" key="2">
    <source>
        <dbReference type="PROSITE-ProRule" id="PRU01091"/>
    </source>
</evidence>
<dbReference type="Gene3D" id="1.10.10.10">
    <property type="entry name" value="Winged helix-like DNA-binding domain superfamily/Winged helix DNA-binding domain"/>
    <property type="match status" value="1"/>
</dbReference>
<evidence type="ECO:0000259" key="4">
    <source>
        <dbReference type="PROSITE" id="PS51755"/>
    </source>
</evidence>
<dbReference type="GO" id="GO:0003677">
    <property type="term" value="F:DNA binding"/>
    <property type="evidence" value="ECO:0007669"/>
    <property type="project" value="UniProtKB-UniRule"/>
</dbReference>
<feature type="domain" description="OmpR/PhoB-type" evidence="4">
    <location>
        <begin position="8"/>
        <end position="104"/>
    </location>
</feature>
<dbReference type="GO" id="GO:0006355">
    <property type="term" value="P:regulation of DNA-templated transcription"/>
    <property type="evidence" value="ECO:0007669"/>
    <property type="project" value="InterPro"/>
</dbReference>
<dbReference type="InterPro" id="IPR001867">
    <property type="entry name" value="OmpR/PhoB-type_DNA-bd"/>
</dbReference>
<reference evidence="5 6" key="1">
    <citation type="journal article" date="2018" name="Appl. Microbiol. Biotechnol.">
        <title>Characterization of the caprolactam degradation pathway in Pseudomonas jessenii using mass spectrometry-based proteomics.</title>
        <authorList>
            <person name="Otzen M."/>
            <person name="Palacio C."/>
            <person name="Janssen D.B."/>
        </authorList>
    </citation>
    <scope>NUCLEOTIDE SEQUENCE [LARGE SCALE GENOMIC DNA]</scope>
    <source>
        <strain evidence="5 6">GO3</strain>
    </source>
</reference>
<dbReference type="OrthoDB" id="6593698at2"/>
<dbReference type="Proteomes" id="UP000247437">
    <property type="component" value="Unassembled WGS sequence"/>
</dbReference>
<accession>A0A2W0ENP3</accession>
<evidence type="ECO:0000256" key="3">
    <source>
        <dbReference type="SAM" id="MobiDB-lite"/>
    </source>
</evidence>
<evidence type="ECO:0000313" key="6">
    <source>
        <dbReference type="Proteomes" id="UP000247437"/>
    </source>
</evidence>
<feature type="region of interest" description="Disordered" evidence="3">
    <location>
        <begin position="530"/>
        <end position="553"/>
    </location>
</feature>
<dbReference type="SMART" id="SM00862">
    <property type="entry name" value="Trans_reg_C"/>
    <property type="match status" value="1"/>
</dbReference>
<dbReference type="Gene3D" id="1.25.40.10">
    <property type="entry name" value="Tetratricopeptide repeat domain"/>
    <property type="match status" value="1"/>
</dbReference>
<dbReference type="InterPro" id="IPR036388">
    <property type="entry name" value="WH-like_DNA-bd_sf"/>
</dbReference>
<feature type="DNA-binding region" description="OmpR/PhoB-type" evidence="2">
    <location>
        <begin position="8"/>
        <end position="104"/>
    </location>
</feature>
<keyword evidence="1 2" id="KW-0238">DNA-binding</keyword>